<evidence type="ECO:0008006" key="3">
    <source>
        <dbReference type="Google" id="ProtNLM"/>
    </source>
</evidence>
<reference evidence="1 2" key="1">
    <citation type="journal article" date="2020" name="G3 (Bethesda)">
        <title>Improved Reference Genome for Cyclotella cryptica CCMP332, a Model for Cell Wall Morphogenesis, Salinity Adaptation, and Lipid Production in Diatoms (Bacillariophyta).</title>
        <authorList>
            <person name="Roberts W.R."/>
            <person name="Downey K.M."/>
            <person name="Ruck E.C."/>
            <person name="Traller J.C."/>
            <person name="Alverson A.J."/>
        </authorList>
    </citation>
    <scope>NUCLEOTIDE SEQUENCE [LARGE SCALE GENOMIC DNA]</scope>
    <source>
        <strain evidence="1 2">CCMP332</strain>
    </source>
</reference>
<dbReference type="AlphaFoldDB" id="A0ABD3QJ00"/>
<gene>
    <name evidence="1" type="ORF">HJC23_011685</name>
</gene>
<evidence type="ECO:0000313" key="1">
    <source>
        <dbReference type="EMBL" id="KAL3800448.1"/>
    </source>
</evidence>
<dbReference type="Proteomes" id="UP001516023">
    <property type="component" value="Unassembled WGS sequence"/>
</dbReference>
<dbReference type="PANTHER" id="PTHR34217">
    <property type="entry name" value="METAL-DEPENDENT CARBOXYPEPTIDASE"/>
    <property type="match status" value="1"/>
</dbReference>
<evidence type="ECO:0000313" key="2">
    <source>
        <dbReference type="Proteomes" id="UP001516023"/>
    </source>
</evidence>
<dbReference type="Gene3D" id="1.10.1370.30">
    <property type="match status" value="1"/>
</dbReference>
<comment type="caution">
    <text evidence="1">The sequence shown here is derived from an EMBL/GenBank/DDBJ whole genome shotgun (WGS) entry which is preliminary data.</text>
</comment>
<name>A0ABD3QJ00_9STRA</name>
<accession>A0ABD3QJ00</accession>
<proteinExistence type="predicted"/>
<dbReference type="PANTHER" id="PTHR34217:SF1">
    <property type="entry name" value="CARBOXYPEPTIDASE 1"/>
    <property type="match status" value="1"/>
</dbReference>
<sequence length="578" mass="64635">MISFGKPPRSAKLVLYCLASVTAFSAPRSRLFSSASSAAKQCLKMTSLATAPAPVTLEQQSPSYKLLLDKLRTVTHLNRASSVLNYDRQVFMPSSERTSAARGKQLAVLASIAHEKATDPEIGDLIQRAAQDLRDLVSGDLTASGEASDTLATAKRVLELERRAYVKATCIPVELAARKAALEASAYSAWVKARSGNDFASFAPALRDCFDTAKEVAALQRGERDVGLYSQMLDEFEMGMEESRIDALFHEVQSALVPFIAKIRSSPNQPSLQPLKGSFPIDAQKAACRKIVNAIGFDENHGRIDVSVHPFTMSLSNADVRITSRFSENEWYQGLAGSIHEAGHAMYEQNLLDSDLTLDTALSMGVHESQSLFWERHVGLSRPFYKWVQPILAEAFGKEQEYSYSAEEIYQAVNGVDFANNLIRVEADELNYPLHVILRYNIEREVVAGELDVNDIPARWNKDMKEFFDVDVPDDTRGCLQDIHWSCLAIGYFPTYLLGSMMAAQLAHYCKKDLPDFDNMIEKGEFGTIRQWLTEKVHKHGKRYASLDDLLAEVGEKLNSKYFIKYLTEKYSDLYKVE</sequence>
<dbReference type="PROSITE" id="PS52034">
    <property type="entry name" value="PEPTIDASE_M32"/>
    <property type="match status" value="1"/>
</dbReference>
<organism evidence="1 2">
    <name type="scientific">Cyclotella cryptica</name>
    <dbReference type="NCBI Taxonomy" id="29204"/>
    <lineage>
        <taxon>Eukaryota</taxon>
        <taxon>Sar</taxon>
        <taxon>Stramenopiles</taxon>
        <taxon>Ochrophyta</taxon>
        <taxon>Bacillariophyta</taxon>
        <taxon>Coscinodiscophyceae</taxon>
        <taxon>Thalassiosirophycidae</taxon>
        <taxon>Stephanodiscales</taxon>
        <taxon>Stephanodiscaceae</taxon>
        <taxon>Cyclotella</taxon>
    </lineage>
</organism>
<dbReference type="SUPFAM" id="SSF55486">
    <property type="entry name" value="Metalloproteases ('zincins'), catalytic domain"/>
    <property type="match status" value="1"/>
</dbReference>
<dbReference type="EMBL" id="JABMIG020000032">
    <property type="protein sequence ID" value="KAL3800448.1"/>
    <property type="molecule type" value="Genomic_DNA"/>
</dbReference>
<dbReference type="Pfam" id="PF02074">
    <property type="entry name" value="Peptidase_M32"/>
    <property type="match status" value="1"/>
</dbReference>
<dbReference type="PRINTS" id="PR00998">
    <property type="entry name" value="CRBOXYPTASET"/>
</dbReference>
<protein>
    <recommendedName>
        <fullName evidence="3">Carboxypeptidase</fullName>
    </recommendedName>
</protein>
<keyword evidence="2" id="KW-1185">Reference proteome</keyword>
<dbReference type="InterPro" id="IPR001333">
    <property type="entry name" value="Peptidase_M32_Taq"/>
</dbReference>
<dbReference type="CDD" id="cd06460">
    <property type="entry name" value="M32_Taq"/>
    <property type="match status" value="1"/>
</dbReference>